<protein>
    <submittedName>
        <fullName evidence="2">Uncharacterized protein</fullName>
    </submittedName>
</protein>
<reference evidence="2 3" key="1">
    <citation type="submission" date="2019-08" db="EMBL/GenBank/DDBJ databases">
        <title>The genome sequence of a newly discovered highly antifungal drug resistant Aspergillus species, Aspergillus tanneri NIH 1004.</title>
        <authorList>
            <person name="Mounaud S."/>
            <person name="Singh I."/>
            <person name="Joardar V."/>
            <person name="Pakala S."/>
            <person name="Pakala S."/>
            <person name="Venepally P."/>
            <person name="Chung J.K."/>
            <person name="Losada L."/>
            <person name="Nierman W.C."/>
        </authorList>
    </citation>
    <scope>NUCLEOTIDE SEQUENCE [LARGE SCALE GENOMIC DNA]</scope>
    <source>
        <strain evidence="2 3">NIH1004</strain>
    </source>
</reference>
<dbReference type="RefSeq" id="XP_033428369.1">
    <property type="nucleotide sequence ID" value="XM_033569563.1"/>
</dbReference>
<evidence type="ECO:0000256" key="1">
    <source>
        <dbReference type="SAM" id="Phobius"/>
    </source>
</evidence>
<sequence>MRLRPPILSHLRMSIPRTGRGDLGSRMVTRRLATQNRSSTPPTTTTYARSTLQKGPPERILLYHAGNGRIMFLGALRITTILLFGFTCILGVPAMEMSGEPWYKSAALVLGSAIPMVFVAYTGAPFVNFVHLALPVFARQSREKTIQYAKNLPPTATLYINTMKISTGSFQTSVRLGDLAYATDRFRPVTFQITKEPLPGRLTWLTPRKFFAEPHSSPGHPAPAFYPQLWEPVYKQIQSRRLPVKK</sequence>
<dbReference type="EMBL" id="QUQM01000003">
    <property type="protein sequence ID" value="KAA8649008.1"/>
    <property type="molecule type" value="Genomic_DNA"/>
</dbReference>
<dbReference type="AlphaFoldDB" id="A0A5M9MQ37"/>
<keyword evidence="1" id="KW-1133">Transmembrane helix</keyword>
<dbReference type="VEuPathDB" id="FungiDB:EYZ11_000764"/>
<feature type="transmembrane region" description="Helical" evidence="1">
    <location>
        <begin position="70"/>
        <end position="94"/>
    </location>
</feature>
<comment type="caution">
    <text evidence="2">The sequence shown here is derived from an EMBL/GenBank/DDBJ whole genome shotgun (WGS) entry which is preliminary data.</text>
</comment>
<keyword evidence="1" id="KW-0472">Membrane</keyword>
<name>A0A5M9MQ37_9EURO</name>
<dbReference type="Proteomes" id="UP000324241">
    <property type="component" value="Unassembled WGS sequence"/>
</dbReference>
<feature type="transmembrane region" description="Helical" evidence="1">
    <location>
        <begin position="106"/>
        <end position="134"/>
    </location>
</feature>
<evidence type="ECO:0000313" key="2">
    <source>
        <dbReference type="EMBL" id="KAA8649008.1"/>
    </source>
</evidence>
<dbReference type="GeneID" id="54327600"/>
<proteinExistence type="predicted"/>
<gene>
    <name evidence="2" type="ORF">ATNIH1004_004898</name>
</gene>
<evidence type="ECO:0000313" key="3">
    <source>
        <dbReference type="Proteomes" id="UP000324241"/>
    </source>
</evidence>
<organism evidence="2 3">
    <name type="scientific">Aspergillus tanneri</name>
    <dbReference type="NCBI Taxonomy" id="1220188"/>
    <lineage>
        <taxon>Eukaryota</taxon>
        <taxon>Fungi</taxon>
        <taxon>Dikarya</taxon>
        <taxon>Ascomycota</taxon>
        <taxon>Pezizomycotina</taxon>
        <taxon>Eurotiomycetes</taxon>
        <taxon>Eurotiomycetidae</taxon>
        <taxon>Eurotiales</taxon>
        <taxon>Aspergillaceae</taxon>
        <taxon>Aspergillus</taxon>
        <taxon>Aspergillus subgen. Circumdati</taxon>
    </lineage>
</organism>
<keyword evidence="1" id="KW-0812">Transmembrane</keyword>
<accession>A0A5M9MQ37</accession>
<dbReference type="OrthoDB" id="2386090at2759"/>